<proteinExistence type="predicted"/>
<reference evidence="1" key="2">
    <citation type="submission" date="2018-05" db="EMBL/GenBank/DDBJ databases">
        <title>OpunRS2 (Oryza punctata Reference Sequence Version 2).</title>
        <authorList>
            <person name="Zhang J."/>
            <person name="Kudrna D."/>
            <person name="Lee S."/>
            <person name="Talag J."/>
            <person name="Welchert J."/>
            <person name="Wing R.A."/>
        </authorList>
    </citation>
    <scope>NUCLEOTIDE SEQUENCE [LARGE SCALE GENOMIC DNA]</scope>
</reference>
<name>A0A0E0LE77_ORYPU</name>
<dbReference type="Proteomes" id="UP000026962">
    <property type="component" value="Chromosome 6"/>
</dbReference>
<dbReference type="EnsemblPlants" id="OPUNC06G21100.2">
    <property type="protein sequence ID" value="OPUNC06G21100.2"/>
    <property type="gene ID" value="OPUNC06G21100"/>
</dbReference>
<evidence type="ECO:0000313" key="1">
    <source>
        <dbReference type="EnsemblPlants" id="OPUNC06G21100.2"/>
    </source>
</evidence>
<dbReference type="HOGENOM" id="CLU_2610227_0_0_1"/>
<protein>
    <submittedName>
        <fullName evidence="1">Uncharacterized protein</fullName>
    </submittedName>
</protein>
<organism evidence="1">
    <name type="scientific">Oryza punctata</name>
    <name type="common">Red rice</name>
    <dbReference type="NCBI Taxonomy" id="4537"/>
    <lineage>
        <taxon>Eukaryota</taxon>
        <taxon>Viridiplantae</taxon>
        <taxon>Streptophyta</taxon>
        <taxon>Embryophyta</taxon>
        <taxon>Tracheophyta</taxon>
        <taxon>Spermatophyta</taxon>
        <taxon>Magnoliopsida</taxon>
        <taxon>Liliopsida</taxon>
        <taxon>Poales</taxon>
        <taxon>Poaceae</taxon>
        <taxon>BOP clade</taxon>
        <taxon>Oryzoideae</taxon>
        <taxon>Oryzeae</taxon>
        <taxon>Oryzinae</taxon>
        <taxon>Oryza</taxon>
    </lineage>
</organism>
<keyword evidence="2" id="KW-1185">Reference proteome</keyword>
<sequence length="92" mass="9731">MVEIGERRGVLLFSAAAARRVGFDRAAMVALARRGKRPSQAEGPPRTRAMPSRSNLLAAAAAAAMDFASAAMTMSSQPPLSMVFFVDSGSFR</sequence>
<evidence type="ECO:0000313" key="2">
    <source>
        <dbReference type="Proteomes" id="UP000026962"/>
    </source>
</evidence>
<dbReference type="Gramene" id="OPUNC06G21100.2">
    <property type="protein sequence ID" value="OPUNC06G21100.2"/>
    <property type="gene ID" value="OPUNC06G21100"/>
</dbReference>
<accession>A0A0E0LE77</accession>
<reference evidence="1" key="1">
    <citation type="submission" date="2015-04" db="UniProtKB">
        <authorList>
            <consortium name="EnsemblPlants"/>
        </authorList>
    </citation>
    <scope>IDENTIFICATION</scope>
</reference>
<dbReference type="AlphaFoldDB" id="A0A0E0LE77"/>